<evidence type="ECO:0008006" key="4">
    <source>
        <dbReference type="Google" id="ProtNLM"/>
    </source>
</evidence>
<accession>M2U3N1</accession>
<organism evidence="2 3">
    <name type="scientific">Cochliobolus heterostrophus (strain C5 / ATCC 48332 / race O)</name>
    <name type="common">Southern corn leaf blight fungus</name>
    <name type="synonym">Bipolaris maydis</name>
    <dbReference type="NCBI Taxonomy" id="701091"/>
    <lineage>
        <taxon>Eukaryota</taxon>
        <taxon>Fungi</taxon>
        <taxon>Dikarya</taxon>
        <taxon>Ascomycota</taxon>
        <taxon>Pezizomycotina</taxon>
        <taxon>Dothideomycetes</taxon>
        <taxon>Pleosporomycetidae</taxon>
        <taxon>Pleosporales</taxon>
        <taxon>Pleosporineae</taxon>
        <taxon>Pleosporaceae</taxon>
        <taxon>Bipolaris</taxon>
    </lineage>
</organism>
<proteinExistence type="predicted"/>
<gene>
    <name evidence="2" type="ORF">COCHEDRAFT_1173100</name>
</gene>
<feature type="chain" id="PRO_5004026961" description="Extracellular membrane protein CFEM domain-containing protein" evidence="1">
    <location>
        <begin position="20"/>
        <end position="86"/>
    </location>
</feature>
<dbReference type="Proteomes" id="UP000016936">
    <property type="component" value="Unassembled WGS sequence"/>
</dbReference>
<protein>
    <recommendedName>
        <fullName evidence="4">Extracellular membrane protein CFEM domain-containing protein</fullName>
    </recommendedName>
</protein>
<dbReference type="OMA" id="ADGYCQC"/>
<name>M2U3N1_COCH5</name>
<dbReference type="EMBL" id="KB445574">
    <property type="protein sequence ID" value="EMD93169.1"/>
    <property type="molecule type" value="Genomic_DNA"/>
</dbReference>
<keyword evidence="3" id="KW-1185">Reference proteome</keyword>
<evidence type="ECO:0000256" key="1">
    <source>
        <dbReference type="SAM" id="SignalP"/>
    </source>
</evidence>
<dbReference type="OrthoDB" id="2818448at2759"/>
<reference evidence="2 3" key="1">
    <citation type="journal article" date="2012" name="PLoS Pathog.">
        <title>Diverse lifestyles and strategies of plant pathogenesis encoded in the genomes of eighteen Dothideomycetes fungi.</title>
        <authorList>
            <person name="Ohm R.A."/>
            <person name="Feau N."/>
            <person name="Henrissat B."/>
            <person name="Schoch C.L."/>
            <person name="Horwitz B.A."/>
            <person name="Barry K.W."/>
            <person name="Condon B.J."/>
            <person name="Copeland A.C."/>
            <person name="Dhillon B."/>
            <person name="Glaser F."/>
            <person name="Hesse C.N."/>
            <person name="Kosti I."/>
            <person name="LaButti K."/>
            <person name="Lindquist E.A."/>
            <person name="Lucas S."/>
            <person name="Salamov A.A."/>
            <person name="Bradshaw R.E."/>
            <person name="Ciuffetti L."/>
            <person name="Hamelin R.C."/>
            <person name="Kema G.H.J."/>
            <person name="Lawrence C."/>
            <person name="Scott J.A."/>
            <person name="Spatafora J.W."/>
            <person name="Turgeon B.G."/>
            <person name="de Wit P.J.G.M."/>
            <person name="Zhong S."/>
            <person name="Goodwin S.B."/>
            <person name="Grigoriev I.V."/>
        </authorList>
    </citation>
    <scope>NUCLEOTIDE SEQUENCE [LARGE SCALE GENOMIC DNA]</scope>
    <source>
        <strain evidence="3">C5 / ATCC 48332 / race O</strain>
    </source>
</reference>
<dbReference type="HOGENOM" id="CLU_154032_0_0_1"/>
<evidence type="ECO:0000313" key="3">
    <source>
        <dbReference type="Proteomes" id="UP000016936"/>
    </source>
</evidence>
<evidence type="ECO:0000313" key="2">
    <source>
        <dbReference type="EMBL" id="EMD93169.1"/>
    </source>
</evidence>
<feature type="signal peptide" evidence="1">
    <location>
        <begin position="1"/>
        <end position="19"/>
    </location>
</feature>
<dbReference type="eggNOG" id="ENOG502T0RA">
    <property type="taxonomic scope" value="Eukaryota"/>
</dbReference>
<keyword evidence="1" id="KW-0732">Signal</keyword>
<dbReference type="AlphaFoldDB" id="M2U3N1"/>
<reference evidence="3" key="2">
    <citation type="journal article" date="2013" name="PLoS Genet.">
        <title>Comparative genome structure, secondary metabolite, and effector coding capacity across Cochliobolus pathogens.</title>
        <authorList>
            <person name="Condon B.J."/>
            <person name="Leng Y."/>
            <person name="Wu D."/>
            <person name="Bushley K.E."/>
            <person name="Ohm R.A."/>
            <person name="Otillar R."/>
            <person name="Martin J."/>
            <person name="Schackwitz W."/>
            <person name="Grimwood J."/>
            <person name="MohdZainudin N."/>
            <person name="Xue C."/>
            <person name="Wang R."/>
            <person name="Manning V.A."/>
            <person name="Dhillon B."/>
            <person name="Tu Z.J."/>
            <person name="Steffenson B.J."/>
            <person name="Salamov A."/>
            <person name="Sun H."/>
            <person name="Lowry S."/>
            <person name="LaButti K."/>
            <person name="Han J."/>
            <person name="Copeland A."/>
            <person name="Lindquist E."/>
            <person name="Barry K."/>
            <person name="Schmutz J."/>
            <person name="Baker S.E."/>
            <person name="Ciuffetti L.M."/>
            <person name="Grigoriev I.V."/>
            <person name="Zhong S."/>
            <person name="Turgeon B.G."/>
        </authorList>
    </citation>
    <scope>NUCLEOTIDE SEQUENCE [LARGE SCALE GENOMIC DNA]</scope>
    <source>
        <strain evidence="3">C5 / ATCC 48332 / race O</strain>
    </source>
</reference>
<sequence length="86" mass="9343">MVRLSIFAVIFAAVTSVAADGYCQCLFPDGSHCCVVAYGIRKSCVENCINNGNSDRMCNAGGKYSDVSTWNGGWRRGCKYDYLAPN</sequence>